<sequence>MTLRLSILDQSPIPAGGAPAEALIATLQLARSAECFGYHRFWVAEHHGAAGFAGTAPEIMVASLLENTRRLRIGSGGVLLPRYEPRKVAEVFGVLGALHPGRVDLGIGRAGGIARDFPRRFAEVIDLLGKPYQGYTPPTVWLLGAGSGSARLAGALGTSYAFAHFLSPQLSTAALDAFHGSSTLHVPTQSALAVRVVVADTEAKAQELTAGFLLWRSRKDLGHNEPFPSPATVRSHRWTAEEDARVGHSSRQLAAGTPHQVKAALIGLARAHQVDEIIVNTLTHDPIDRLRSYELLAEAFQLAPKA</sequence>
<dbReference type="GO" id="GO:0016705">
    <property type="term" value="F:oxidoreductase activity, acting on paired donors, with incorporation or reduction of molecular oxygen"/>
    <property type="evidence" value="ECO:0007669"/>
    <property type="project" value="InterPro"/>
</dbReference>
<dbReference type="InterPro" id="IPR019949">
    <property type="entry name" value="CmoO-like"/>
</dbReference>
<evidence type="ECO:0000313" key="4">
    <source>
        <dbReference type="Proteomes" id="UP000217446"/>
    </source>
</evidence>
<gene>
    <name evidence="3" type="primary">ywcH</name>
    <name evidence="3" type="ORF">SO3561_10085</name>
</gene>
<dbReference type="InterPro" id="IPR011251">
    <property type="entry name" value="Luciferase-like_dom"/>
</dbReference>
<dbReference type="PANTHER" id="PTHR30137">
    <property type="entry name" value="LUCIFERASE-LIKE MONOOXYGENASE"/>
    <property type="match status" value="1"/>
</dbReference>
<dbReference type="Gene3D" id="3.20.20.30">
    <property type="entry name" value="Luciferase-like domain"/>
    <property type="match status" value="1"/>
</dbReference>
<accession>A0A286PG33</accession>
<dbReference type="Pfam" id="PF00296">
    <property type="entry name" value="Bac_luciferase"/>
    <property type="match status" value="1"/>
</dbReference>
<proteinExistence type="predicted"/>
<comment type="caution">
    <text evidence="3">The sequence shown here is derived from an EMBL/GenBank/DDBJ whole genome shotgun (WGS) entry which is preliminary data.</text>
</comment>
<evidence type="ECO:0000313" key="3">
    <source>
        <dbReference type="EMBL" id="GAX58512.1"/>
    </source>
</evidence>
<dbReference type="CDD" id="cd00347">
    <property type="entry name" value="Flavin_utilizing_monoxygenases"/>
    <property type="match status" value="1"/>
</dbReference>
<reference evidence="4" key="1">
    <citation type="submission" date="2017-05" db="EMBL/GenBank/DDBJ databases">
        <title>Streptomyces olivochromogenes NBRC 3561 whole genome shotgun sequence.</title>
        <authorList>
            <person name="Dohra H."/>
            <person name="Kodani S."/>
        </authorList>
    </citation>
    <scope>NUCLEOTIDE SEQUENCE [LARGE SCALE GENOMIC DNA]</scope>
    <source>
        <strain evidence="4">NBRC 3561</strain>
    </source>
</reference>
<dbReference type="InterPro" id="IPR050766">
    <property type="entry name" value="Bact_Lucif_Oxidored"/>
</dbReference>
<comment type="similarity">
    <text evidence="1">To bacterial alkanal monooxygenase alpha and beta chains.</text>
</comment>
<dbReference type="InterPro" id="IPR036661">
    <property type="entry name" value="Luciferase-like_sf"/>
</dbReference>
<dbReference type="GO" id="GO:0005829">
    <property type="term" value="C:cytosol"/>
    <property type="evidence" value="ECO:0007669"/>
    <property type="project" value="TreeGrafter"/>
</dbReference>
<organism evidence="3 4">
    <name type="scientific">Streptomyces olivochromogenes</name>
    <dbReference type="NCBI Taxonomy" id="1963"/>
    <lineage>
        <taxon>Bacteria</taxon>
        <taxon>Bacillati</taxon>
        <taxon>Actinomycetota</taxon>
        <taxon>Actinomycetes</taxon>
        <taxon>Kitasatosporales</taxon>
        <taxon>Streptomycetaceae</taxon>
        <taxon>Streptomyces</taxon>
    </lineage>
</organism>
<protein>
    <recommendedName>
        <fullName evidence="2">Luciferase-like domain-containing protein</fullName>
    </recommendedName>
</protein>
<dbReference type="SUPFAM" id="SSF51679">
    <property type="entry name" value="Bacterial luciferase-like"/>
    <property type="match status" value="1"/>
</dbReference>
<name>A0A286PG33_STROL</name>
<dbReference type="PANTHER" id="PTHR30137:SF6">
    <property type="entry name" value="LUCIFERASE-LIKE MONOOXYGENASE"/>
    <property type="match status" value="1"/>
</dbReference>
<dbReference type="EMBL" id="BDQI01000055">
    <property type="protein sequence ID" value="GAX58512.1"/>
    <property type="molecule type" value="Genomic_DNA"/>
</dbReference>
<dbReference type="Proteomes" id="UP000217446">
    <property type="component" value="Unassembled WGS sequence"/>
</dbReference>
<dbReference type="STRING" id="1963.AQJ27_50140"/>
<keyword evidence="4" id="KW-1185">Reference proteome</keyword>
<evidence type="ECO:0000256" key="1">
    <source>
        <dbReference type="ARBA" id="ARBA00007789"/>
    </source>
</evidence>
<dbReference type="AlphaFoldDB" id="A0A286PG33"/>
<feature type="domain" description="Luciferase-like" evidence="2">
    <location>
        <begin position="9"/>
        <end position="112"/>
    </location>
</feature>
<evidence type="ECO:0000259" key="2">
    <source>
        <dbReference type="Pfam" id="PF00296"/>
    </source>
</evidence>
<dbReference type="NCBIfam" id="TIGR03558">
    <property type="entry name" value="oxido_grp_1"/>
    <property type="match status" value="1"/>
</dbReference>
<dbReference type="RefSeq" id="WP_067385599.1">
    <property type="nucleotide sequence ID" value="NZ_BDQI01000055.1"/>
</dbReference>